<feature type="domain" description="Nitroreductase" evidence="8">
    <location>
        <begin position="13"/>
        <end position="65"/>
    </location>
</feature>
<keyword evidence="6" id="KW-0560">Oxidoreductase</keyword>
<dbReference type="Gene3D" id="3.40.109.10">
    <property type="entry name" value="NADH Oxidase"/>
    <property type="match status" value="1"/>
</dbReference>
<evidence type="ECO:0000256" key="6">
    <source>
        <dbReference type="ARBA" id="ARBA00023002"/>
    </source>
</evidence>
<dbReference type="PANTHER" id="PTHR43821:SF1">
    <property type="entry name" value="NAD(P)H NITROREDUCTASE YDJA-RELATED"/>
    <property type="match status" value="1"/>
</dbReference>
<evidence type="ECO:0000256" key="5">
    <source>
        <dbReference type="ARBA" id="ARBA00022857"/>
    </source>
</evidence>
<organism evidence="9 10">
    <name type="scientific">Paenibacillus albus</name>
    <dbReference type="NCBI Taxonomy" id="2495582"/>
    <lineage>
        <taxon>Bacteria</taxon>
        <taxon>Bacillati</taxon>
        <taxon>Bacillota</taxon>
        <taxon>Bacilli</taxon>
        <taxon>Bacillales</taxon>
        <taxon>Paenibacillaceae</taxon>
        <taxon>Paenibacillus</taxon>
    </lineage>
</organism>
<gene>
    <name evidence="9" type="ORF">EJC50_24950</name>
</gene>
<evidence type="ECO:0000256" key="7">
    <source>
        <dbReference type="ARBA" id="ARBA00023027"/>
    </source>
</evidence>
<evidence type="ECO:0000256" key="3">
    <source>
        <dbReference type="ARBA" id="ARBA00022630"/>
    </source>
</evidence>
<comment type="similarity">
    <text evidence="2">Belongs to the nitroreductase family.</text>
</comment>
<evidence type="ECO:0000313" key="10">
    <source>
        <dbReference type="Proteomes" id="UP000272528"/>
    </source>
</evidence>
<keyword evidence="10" id="KW-1185">Reference proteome</keyword>
<dbReference type="PANTHER" id="PTHR43821">
    <property type="entry name" value="NAD(P)H NITROREDUCTASE YDJA-RELATED"/>
    <property type="match status" value="1"/>
</dbReference>
<dbReference type="EMBL" id="CP034437">
    <property type="protein sequence ID" value="AZN42574.1"/>
    <property type="molecule type" value="Genomic_DNA"/>
</dbReference>
<evidence type="ECO:0000313" key="9">
    <source>
        <dbReference type="EMBL" id="AZN42574.1"/>
    </source>
</evidence>
<dbReference type="InterPro" id="IPR026021">
    <property type="entry name" value="YdjA-like"/>
</dbReference>
<dbReference type="InterPro" id="IPR000415">
    <property type="entry name" value="Nitroreductase-like"/>
</dbReference>
<dbReference type="InterPro" id="IPR052530">
    <property type="entry name" value="NAD(P)H_nitroreductase"/>
</dbReference>
<comment type="cofactor">
    <cofactor evidence="1">
        <name>FMN</name>
        <dbReference type="ChEBI" id="CHEBI:58210"/>
    </cofactor>
</comment>
<protein>
    <submittedName>
        <fullName evidence="9">Nitroreductase</fullName>
    </submittedName>
</protein>
<evidence type="ECO:0000256" key="1">
    <source>
        <dbReference type="ARBA" id="ARBA00001917"/>
    </source>
</evidence>
<dbReference type="Proteomes" id="UP000272528">
    <property type="component" value="Chromosome"/>
</dbReference>
<name>A0A3S9AA41_9BACL</name>
<keyword evidence="3" id="KW-0285">Flavoprotein</keyword>
<accession>A0A3S9AA41</accession>
<dbReference type="CDD" id="cd02135">
    <property type="entry name" value="YdjA-like"/>
    <property type="match status" value="1"/>
</dbReference>
<dbReference type="Pfam" id="PF00881">
    <property type="entry name" value="Nitroreductase"/>
    <property type="match status" value="1"/>
</dbReference>
<dbReference type="InterPro" id="IPR029479">
    <property type="entry name" value="Nitroreductase"/>
</dbReference>
<keyword evidence="4" id="KW-0288">FMN</keyword>
<dbReference type="RefSeq" id="WP_126018414.1">
    <property type="nucleotide sequence ID" value="NZ_CP034437.1"/>
</dbReference>
<dbReference type="OrthoDB" id="9804207at2"/>
<dbReference type="KEGG" id="palb:EJC50_24950"/>
<evidence type="ECO:0000259" key="8">
    <source>
        <dbReference type="Pfam" id="PF00881"/>
    </source>
</evidence>
<proteinExistence type="inferred from homology"/>
<dbReference type="AlphaFoldDB" id="A0A3S9AA41"/>
<keyword evidence="5" id="KW-0521">NADP</keyword>
<reference evidence="10" key="1">
    <citation type="submission" date="2018-12" db="EMBL/GenBank/DDBJ databases">
        <title>Genome sequence of Peanibacillus sp.</title>
        <authorList>
            <person name="Subramani G."/>
            <person name="Srinivasan S."/>
            <person name="Kim M.K."/>
        </authorList>
    </citation>
    <scope>NUCLEOTIDE SEQUENCE [LARGE SCALE GENOMIC DNA]</scope>
    <source>
        <strain evidence="10">18JY67-1</strain>
    </source>
</reference>
<evidence type="ECO:0000256" key="2">
    <source>
        <dbReference type="ARBA" id="ARBA00007118"/>
    </source>
</evidence>
<keyword evidence="7" id="KW-0520">NAD</keyword>
<dbReference type="GO" id="GO:0016491">
    <property type="term" value="F:oxidoreductase activity"/>
    <property type="evidence" value="ECO:0007669"/>
    <property type="project" value="UniProtKB-KW"/>
</dbReference>
<sequence>MSITNTTSVIEAIRTRRTIKSFKPDPISETDLNAWLEAASYAPNHRFNEPWEVLVIGPETRAKLNHKTNFGNAPILLAVLSKPGATPFERDENIMAVSCFIQNFLLAAHEAGAGAYWASLGSQPQNRAILNVQEGFDVVGVFGIGYPAEEPAARPRAPIASKMTHLS</sequence>
<dbReference type="SUPFAM" id="SSF55469">
    <property type="entry name" value="FMN-dependent nitroreductase-like"/>
    <property type="match status" value="1"/>
</dbReference>
<evidence type="ECO:0000256" key="4">
    <source>
        <dbReference type="ARBA" id="ARBA00022643"/>
    </source>
</evidence>